<proteinExistence type="predicted"/>
<sequence length="123" mass="13972">MSNLEWFCRPKVHQVWNRGILGAPSPVDPSLSKRVFKAWSRVLFDTSTKQTAHRSESLLNTQARASIMKTLVDGTPMARLRPNPNHVKIPVFVTSRIFSHSIDDISTKSREYLVVIATKRRSA</sequence>
<organism evidence="1">
    <name type="scientific">Utricularia reniformis</name>
    <dbReference type="NCBI Taxonomy" id="192314"/>
    <lineage>
        <taxon>Eukaryota</taxon>
        <taxon>Viridiplantae</taxon>
        <taxon>Streptophyta</taxon>
        <taxon>Embryophyta</taxon>
        <taxon>Tracheophyta</taxon>
        <taxon>Spermatophyta</taxon>
        <taxon>Magnoliopsida</taxon>
        <taxon>eudicotyledons</taxon>
        <taxon>Gunneridae</taxon>
        <taxon>Pentapetalae</taxon>
        <taxon>asterids</taxon>
        <taxon>lamiids</taxon>
        <taxon>Lamiales</taxon>
        <taxon>Lentibulariaceae</taxon>
        <taxon>Utricularia</taxon>
    </lineage>
</organism>
<reference evidence="1" key="1">
    <citation type="submission" date="2017-03" db="EMBL/GenBank/DDBJ databases">
        <title>The mitochondrial genome of the carnivorous plant Utricularia reniformis (Lentibulariaceae): structure, comparative analysis and evolutionary landmarks.</title>
        <authorList>
            <person name="Silva S.R."/>
            <person name="Alvarenga D.O."/>
            <person name="Michael T.P."/>
            <person name="Miranda V.F.O."/>
            <person name="Varani A.M."/>
        </authorList>
    </citation>
    <scope>NUCLEOTIDE SEQUENCE</scope>
</reference>
<gene>
    <name evidence="1" type="ORF">AEK19_MT1628</name>
</gene>
<name>A0A1Y0B306_9LAMI</name>
<evidence type="ECO:0000313" key="1">
    <source>
        <dbReference type="EMBL" id="ART31812.1"/>
    </source>
</evidence>
<dbReference type="EMBL" id="KY774314">
    <property type="protein sequence ID" value="ART31812.1"/>
    <property type="molecule type" value="Genomic_DNA"/>
</dbReference>
<accession>A0A1Y0B306</accession>
<keyword evidence="1" id="KW-0496">Mitochondrion</keyword>
<dbReference type="AlphaFoldDB" id="A0A1Y0B306"/>
<protein>
    <submittedName>
        <fullName evidence="1">Uncharacterized protein</fullName>
    </submittedName>
</protein>
<geneLocation type="mitochondrion" evidence="1"/>